<dbReference type="EMBL" id="BEZZ01002189">
    <property type="protein sequence ID" value="GCC21366.1"/>
    <property type="molecule type" value="Genomic_DNA"/>
</dbReference>
<keyword evidence="6" id="KW-1185">Reference proteome</keyword>
<dbReference type="Pfam" id="PF00501">
    <property type="entry name" value="AMP-binding"/>
    <property type="match status" value="1"/>
</dbReference>
<comment type="similarity">
    <text evidence="1">Belongs to the ATP-dependent AMP-binding enzyme family.</text>
</comment>
<dbReference type="InterPro" id="IPR020845">
    <property type="entry name" value="AMP-binding_CS"/>
</dbReference>
<gene>
    <name evidence="5" type="ORF">chiPu_0019835</name>
</gene>
<feature type="domain" description="AMP-dependent synthetase/ligase" evidence="4">
    <location>
        <begin position="55"/>
        <end position="457"/>
    </location>
</feature>
<evidence type="ECO:0000313" key="6">
    <source>
        <dbReference type="Proteomes" id="UP000287033"/>
    </source>
</evidence>
<evidence type="ECO:0000256" key="2">
    <source>
        <dbReference type="ARBA" id="ARBA00022598"/>
    </source>
</evidence>
<sequence>MLSSFLRCAAGPVICCASCWSQRKCAVRIVKTYKVFRKKLSTTTSLLIKTEQVFTRAGNFAERLAIVDHNGRYTYRDLYLYSLALSRKIRCALGCLDGDIKEQRISILCPNDVSYVVAQWASWMSGGVAVPLGKKHPAPELQYVVQDSQSTLIIVEKNYLELVTPVADSLGVKCLQLPGYSQFQESSDMGQLEKCGAAPVPDAGFVVTDWKDRGAMILYTSGTTGRPKGVLITHGILYHQITSLVKQWEWSKDDVILHVLPLHHLHGILNKLLCPLWVGATCVMLPEFSAQQVWEYLLKTDCPEVPRVNMFMAVPTIYVKLIEYHAKYFRQSHVKDFIHSMCQSNIRLMVSGSAALPEPIRKKWKEISGHTLLERYGMTEVGMVLSNPVLGVRVPGAVGTPLPGMEVRIVMENATRNHSSYTVIAEGNSRETKVKPGMEGKDGELLVKGNSVFREYWNRTKETQESFTSDGWFKTVFSFRSYWETC</sequence>
<dbReference type="OMA" id="KGKWFKT"/>
<reference evidence="5 6" key="1">
    <citation type="journal article" date="2018" name="Nat. Ecol. Evol.">
        <title>Shark genomes provide insights into elasmobranch evolution and the origin of vertebrates.</title>
        <authorList>
            <person name="Hara Y"/>
            <person name="Yamaguchi K"/>
            <person name="Onimaru K"/>
            <person name="Kadota M"/>
            <person name="Koyanagi M"/>
            <person name="Keeley SD"/>
            <person name="Tatsumi K"/>
            <person name="Tanaka K"/>
            <person name="Motone F"/>
            <person name="Kageyama Y"/>
            <person name="Nozu R"/>
            <person name="Adachi N"/>
            <person name="Nishimura O"/>
            <person name="Nakagawa R"/>
            <person name="Tanegashima C"/>
            <person name="Kiyatake I"/>
            <person name="Matsumoto R"/>
            <person name="Murakumo K"/>
            <person name="Nishida K"/>
            <person name="Terakita A"/>
            <person name="Kuratani S"/>
            <person name="Sato K"/>
            <person name="Hyodo S Kuraku.S."/>
        </authorList>
    </citation>
    <scope>NUCLEOTIDE SEQUENCE [LARGE SCALE GENOMIC DNA]</scope>
</reference>
<dbReference type="InterPro" id="IPR000873">
    <property type="entry name" value="AMP-dep_synth/lig_dom"/>
</dbReference>
<dbReference type="GO" id="GO:0031956">
    <property type="term" value="F:medium-chain fatty acid-CoA ligase activity"/>
    <property type="evidence" value="ECO:0007669"/>
    <property type="project" value="TreeGrafter"/>
</dbReference>
<name>A0A401RTA8_CHIPU</name>
<proteinExistence type="inferred from homology"/>
<dbReference type="SUPFAM" id="SSF56801">
    <property type="entry name" value="Acetyl-CoA synthetase-like"/>
    <property type="match status" value="1"/>
</dbReference>
<evidence type="ECO:0000256" key="3">
    <source>
        <dbReference type="ARBA" id="ARBA00023098"/>
    </source>
</evidence>
<dbReference type="GO" id="GO:0005737">
    <property type="term" value="C:cytoplasm"/>
    <property type="evidence" value="ECO:0007669"/>
    <property type="project" value="UniProtKB-ARBA"/>
</dbReference>
<accession>A0A401RTA8</accession>
<dbReference type="AlphaFoldDB" id="A0A401RTA8"/>
<dbReference type="STRING" id="137246.A0A401RTA8"/>
<dbReference type="OrthoDB" id="2962993at2759"/>
<protein>
    <recommendedName>
        <fullName evidence="4">AMP-dependent synthetase/ligase domain-containing protein</fullName>
    </recommendedName>
</protein>
<organism evidence="5 6">
    <name type="scientific">Chiloscyllium punctatum</name>
    <name type="common">Brownbanded bambooshark</name>
    <name type="synonym">Hemiscyllium punctatum</name>
    <dbReference type="NCBI Taxonomy" id="137246"/>
    <lineage>
        <taxon>Eukaryota</taxon>
        <taxon>Metazoa</taxon>
        <taxon>Chordata</taxon>
        <taxon>Craniata</taxon>
        <taxon>Vertebrata</taxon>
        <taxon>Chondrichthyes</taxon>
        <taxon>Elasmobranchii</taxon>
        <taxon>Galeomorphii</taxon>
        <taxon>Galeoidea</taxon>
        <taxon>Orectolobiformes</taxon>
        <taxon>Hemiscylliidae</taxon>
        <taxon>Chiloscyllium</taxon>
    </lineage>
</organism>
<dbReference type="FunFam" id="3.40.50.12780:FF:000030">
    <property type="entry name" value="Acyl-CoA synthetase family member 3"/>
    <property type="match status" value="1"/>
</dbReference>
<dbReference type="PANTHER" id="PTHR43201">
    <property type="entry name" value="ACYL-COA SYNTHETASE"/>
    <property type="match status" value="1"/>
</dbReference>
<dbReference type="PANTHER" id="PTHR43201:SF8">
    <property type="entry name" value="ACYL-COA SYNTHETASE FAMILY MEMBER 3"/>
    <property type="match status" value="1"/>
</dbReference>
<keyword evidence="2" id="KW-0436">Ligase</keyword>
<dbReference type="Gene3D" id="3.40.50.12780">
    <property type="entry name" value="N-terminal domain of ligase-like"/>
    <property type="match status" value="1"/>
</dbReference>
<dbReference type="Proteomes" id="UP000287033">
    <property type="component" value="Unassembled WGS sequence"/>
</dbReference>
<dbReference type="PROSITE" id="PS00455">
    <property type="entry name" value="AMP_BINDING"/>
    <property type="match status" value="1"/>
</dbReference>
<evidence type="ECO:0000259" key="4">
    <source>
        <dbReference type="Pfam" id="PF00501"/>
    </source>
</evidence>
<evidence type="ECO:0000313" key="5">
    <source>
        <dbReference type="EMBL" id="GCC21366.1"/>
    </source>
</evidence>
<evidence type="ECO:0000256" key="1">
    <source>
        <dbReference type="ARBA" id="ARBA00006432"/>
    </source>
</evidence>
<dbReference type="GO" id="GO:0006631">
    <property type="term" value="P:fatty acid metabolic process"/>
    <property type="evidence" value="ECO:0007669"/>
    <property type="project" value="TreeGrafter"/>
</dbReference>
<dbReference type="InterPro" id="IPR042099">
    <property type="entry name" value="ANL_N_sf"/>
</dbReference>
<comment type="caution">
    <text evidence="5">The sequence shown here is derived from an EMBL/GenBank/DDBJ whole genome shotgun (WGS) entry which is preliminary data.</text>
</comment>
<keyword evidence="3" id="KW-0443">Lipid metabolism</keyword>